<dbReference type="Proteomes" id="UP000822476">
    <property type="component" value="Unassembled WGS sequence"/>
</dbReference>
<name>A0A8S9YDG2_9TREM</name>
<proteinExistence type="predicted"/>
<comment type="caution">
    <text evidence="1">The sequence shown here is derived from an EMBL/GenBank/DDBJ whole genome shotgun (WGS) entry which is preliminary data.</text>
</comment>
<sequence>MFNSAALNPSKKENIFSEYRYTPISVKFRKVAPNLRSTVFFTYIFSRIHVCTAFSFDNFETEC</sequence>
<reference evidence="1" key="1">
    <citation type="submission" date="2019-07" db="EMBL/GenBank/DDBJ databases">
        <title>Annotation for the trematode Paragonimus miyazaki's.</title>
        <authorList>
            <person name="Choi Y.-J."/>
        </authorList>
    </citation>
    <scope>NUCLEOTIDE SEQUENCE</scope>
    <source>
        <strain evidence="1">Japan</strain>
    </source>
</reference>
<gene>
    <name evidence="1" type="ORF">EG68_11995</name>
</gene>
<evidence type="ECO:0000313" key="1">
    <source>
        <dbReference type="EMBL" id="KAF7234381.1"/>
    </source>
</evidence>
<protein>
    <submittedName>
        <fullName evidence="1">Uncharacterized protein</fullName>
    </submittedName>
</protein>
<dbReference type="EMBL" id="JTDE01009977">
    <property type="protein sequence ID" value="KAF7234381.1"/>
    <property type="molecule type" value="Genomic_DNA"/>
</dbReference>
<keyword evidence="2" id="KW-1185">Reference proteome</keyword>
<evidence type="ECO:0000313" key="2">
    <source>
        <dbReference type="Proteomes" id="UP000822476"/>
    </source>
</evidence>
<dbReference type="AlphaFoldDB" id="A0A8S9YDG2"/>
<organism evidence="1 2">
    <name type="scientific">Paragonimus skrjabini miyazakii</name>
    <dbReference type="NCBI Taxonomy" id="59628"/>
    <lineage>
        <taxon>Eukaryota</taxon>
        <taxon>Metazoa</taxon>
        <taxon>Spiralia</taxon>
        <taxon>Lophotrochozoa</taxon>
        <taxon>Platyhelminthes</taxon>
        <taxon>Trematoda</taxon>
        <taxon>Digenea</taxon>
        <taxon>Plagiorchiida</taxon>
        <taxon>Troglotremata</taxon>
        <taxon>Troglotrematidae</taxon>
        <taxon>Paragonimus</taxon>
    </lineage>
</organism>
<accession>A0A8S9YDG2</accession>